<feature type="transmembrane region" description="Helical" evidence="7">
    <location>
        <begin position="185"/>
        <end position="204"/>
    </location>
</feature>
<keyword evidence="3 7" id="KW-0812">Transmembrane</keyword>
<keyword evidence="6 7" id="KW-0472">Membrane</keyword>
<evidence type="ECO:0000256" key="5">
    <source>
        <dbReference type="ARBA" id="ARBA00023063"/>
    </source>
</evidence>
<dbReference type="Gene3D" id="1.20.1250.20">
    <property type="entry name" value="MFS general substrate transporter like domains"/>
    <property type="match status" value="2"/>
</dbReference>
<keyword evidence="5" id="KW-0534">Nitrate assimilation</keyword>
<name>A0A521ERS2_9BACT</name>
<evidence type="ECO:0000256" key="4">
    <source>
        <dbReference type="ARBA" id="ARBA00022989"/>
    </source>
</evidence>
<dbReference type="GO" id="GO:0042128">
    <property type="term" value="P:nitrate assimilation"/>
    <property type="evidence" value="ECO:0007669"/>
    <property type="project" value="UniProtKB-KW"/>
</dbReference>
<dbReference type="Proteomes" id="UP000317593">
    <property type="component" value="Unassembled WGS sequence"/>
</dbReference>
<feature type="transmembrane region" description="Helical" evidence="7">
    <location>
        <begin position="371"/>
        <end position="394"/>
    </location>
</feature>
<feature type="transmembrane region" description="Helical" evidence="7">
    <location>
        <begin position="318"/>
        <end position="336"/>
    </location>
</feature>
<dbReference type="InterPro" id="IPR036259">
    <property type="entry name" value="MFS_trans_sf"/>
</dbReference>
<dbReference type="OrthoDB" id="9773404at2"/>
<sequence>MDHHPHKEKHDLTGYPKLGLWTATLGLFAGLTSIVFYGVAGPEFKESLELSGVLLGLLLSSPHVSKAFLRVPFGAWVDEVGGRKPFLILLGLSIVGMAGLVFILFFYYPSDFNASLFPALLFFGILGGAGGATFSVGIPKTTYWFPADKQGYALGFYAGIGNIGPGVFNFVIPLLIGLWGLTAAYFGWLAFLIVATAIYALYAVDAYYFQLLDNGIEHSRAKKISQDLGQDYFPSGNTWASLKESAANGKTWILVFLYTISFGGGFTSLTAWFPTYWYSFHDVSLVVAGLIAAIFTIYGSLIRVPGGSLSDRFGGENIAAISFGIMAVGALMLTVFSSFLYAFLGMMILGTGMGVANAAVFELVPKYIPDAVGGASGWIGGIGGAGTLIILPVLGKFVDIYGQIGYARGFVVFIVLSAICAAISYALKIFVAKGD</sequence>
<evidence type="ECO:0000313" key="10">
    <source>
        <dbReference type="Proteomes" id="UP000317593"/>
    </source>
</evidence>
<comment type="subcellular location">
    <subcellularLocation>
        <location evidence="1">Membrane</location>
        <topology evidence="1">Multi-pass membrane protein</topology>
    </subcellularLocation>
</comment>
<keyword evidence="10" id="KW-1185">Reference proteome</keyword>
<feature type="transmembrane region" description="Helical" evidence="7">
    <location>
        <begin position="342"/>
        <end position="364"/>
    </location>
</feature>
<dbReference type="InterPro" id="IPR044772">
    <property type="entry name" value="NO3_transporter"/>
</dbReference>
<organism evidence="9 10">
    <name type="scientific">Fodinibius sediminis</name>
    <dbReference type="NCBI Taxonomy" id="1214077"/>
    <lineage>
        <taxon>Bacteria</taxon>
        <taxon>Pseudomonadati</taxon>
        <taxon>Balneolota</taxon>
        <taxon>Balneolia</taxon>
        <taxon>Balneolales</taxon>
        <taxon>Balneolaceae</taxon>
        <taxon>Fodinibius</taxon>
    </lineage>
</organism>
<evidence type="ECO:0000256" key="7">
    <source>
        <dbReference type="SAM" id="Phobius"/>
    </source>
</evidence>
<dbReference type="RefSeq" id="WP_142715723.1">
    <property type="nucleotide sequence ID" value="NZ_FXTH01000018.1"/>
</dbReference>
<protein>
    <submittedName>
        <fullName evidence="9">MFS transporter, NNP family, nitrate/nitrite transporter</fullName>
    </submittedName>
</protein>
<accession>A0A521ERS2</accession>
<evidence type="ECO:0000256" key="2">
    <source>
        <dbReference type="ARBA" id="ARBA00008432"/>
    </source>
</evidence>
<evidence type="ECO:0000259" key="8">
    <source>
        <dbReference type="PROSITE" id="PS50850"/>
    </source>
</evidence>
<keyword evidence="4 7" id="KW-1133">Transmembrane helix</keyword>
<feature type="transmembrane region" description="Helical" evidence="7">
    <location>
        <begin position="120"/>
        <end position="139"/>
    </location>
</feature>
<dbReference type="EMBL" id="FXTH01000018">
    <property type="protein sequence ID" value="SMO86648.1"/>
    <property type="molecule type" value="Genomic_DNA"/>
</dbReference>
<feature type="transmembrane region" description="Helical" evidence="7">
    <location>
        <begin position="252"/>
        <end position="273"/>
    </location>
</feature>
<dbReference type="SUPFAM" id="SSF103473">
    <property type="entry name" value="MFS general substrate transporter"/>
    <property type="match status" value="1"/>
</dbReference>
<reference evidence="9 10" key="1">
    <citation type="submission" date="2017-05" db="EMBL/GenBank/DDBJ databases">
        <authorList>
            <person name="Varghese N."/>
            <person name="Submissions S."/>
        </authorList>
    </citation>
    <scope>NUCLEOTIDE SEQUENCE [LARGE SCALE GENOMIC DNA]</scope>
    <source>
        <strain evidence="9 10">DSM 21194</strain>
    </source>
</reference>
<dbReference type="GO" id="GO:0016020">
    <property type="term" value="C:membrane"/>
    <property type="evidence" value="ECO:0007669"/>
    <property type="project" value="UniProtKB-SubCell"/>
</dbReference>
<evidence type="ECO:0000313" key="9">
    <source>
        <dbReference type="EMBL" id="SMO86648.1"/>
    </source>
</evidence>
<dbReference type="InterPro" id="IPR020846">
    <property type="entry name" value="MFS_dom"/>
</dbReference>
<evidence type="ECO:0000256" key="1">
    <source>
        <dbReference type="ARBA" id="ARBA00004141"/>
    </source>
</evidence>
<evidence type="ECO:0000256" key="3">
    <source>
        <dbReference type="ARBA" id="ARBA00022692"/>
    </source>
</evidence>
<feature type="transmembrane region" description="Helical" evidence="7">
    <location>
        <begin position="285"/>
        <end position="306"/>
    </location>
</feature>
<feature type="transmembrane region" description="Helical" evidence="7">
    <location>
        <begin position="85"/>
        <end position="108"/>
    </location>
</feature>
<gene>
    <name evidence="9" type="ORF">SAMN06265218_11869</name>
</gene>
<dbReference type="InterPro" id="IPR011701">
    <property type="entry name" value="MFS"/>
</dbReference>
<dbReference type="GO" id="GO:0015112">
    <property type="term" value="F:nitrate transmembrane transporter activity"/>
    <property type="evidence" value="ECO:0007669"/>
    <property type="project" value="InterPro"/>
</dbReference>
<dbReference type="PANTHER" id="PTHR23515">
    <property type="entry name" value="HIGH-AFFINITY NITRATE TRANSPORTER 2.3"/>
    <property type="match status" value="1"/>
</dbReference>
<feature type="transmembrane region" description="Helical" evidence="7">
    <location>
        <begin position="20"/>
        <end position="40"/>
    </location>
</feature>
<dbReference type="Pfam" id="PF07690">
    <property type="entry name" value="MFS_1"/>
    <property type="match status" value="1"/>
</dbReference>
<dbReference type="AlphaFoldDB" id="A0A521ERS2"/>
<comment type="similarity">
    <text evidence="2">Belongs to the major facilitator superfamily. Nitrate/nitrite porter (TC 2.A.1.8) family.</text>
</comment>
<feature type="transmembrane region" description="Helical" evidence="7">
    <location>
        <begin position="151"/>
        <end position="179"/>
    </location>
</feature>
<feature type="transmembrane region" description="Helical" evidence="7">
    <location>
        <begin position="406"/>
        <end position="427"/>
    </location>
</feature>
<proteinExistence type="inferred from homology"/>
<evidence type="ECO:0000256" key="6">
    <source>
        <dbReference type="ARBA" id="ARBA00023136"/>
    </source>
</evidence>
<feature type="domain" description="Major facilitator superfamily (MFS) profile" evidence="8">
    <location>
        <begin position="18"/>
        <end position="435"/>
    </location>
</feature>
<dbReference type="PROSITE" id="PS50850">
    <property type="entry name" value="MFS"/>
    <property type="match status" value="1"/>
</dbReference>